<keyword evidence="4" id="KW-0804">Transcription</keyword>
<dbReference type="PROSITE" id="PS50937">
    <property type="entry name" value="HTH_MERR_2"/>
    <property type="match status" value="1"/>
</dbReference>
<feature type="domain" description="HTH merR-type" evidence="6">
    <location>
        <begin position="4"/>
        <end position="74"/>
    </location>
</feature>
<dbReference type="GO" id="GO:0003677">
    <property type="term" value="F:DNA binding"/>
    <property type="evidence" value="ECO:0007669"/>
    <property type="project" value="UniProtKB-KW"/>
</dbReference>
<evidence type="ECO:0000313" key="8">
    <source>
        <dbReference type="Proteomes" id="UP000319837"/>
    </source>
</evidence>
<organism evidence="7 8">
    <name type="scientific">Niallia circulans</name>
    <name type="common">Bacillus circulans</name>
    <dbReference type="NCBI Taxonomy" id="1397"/>
    <lineage>
        <taxon>Bacteria</taxon>
        <taxon>Bacillati</taxon>
        <taxon>Bacillota</taxon>
        <taxon>Bacilli</taxon>
        <taxon>Bacillales</taxon>
        <taxon>Bacillaceae</taxon>
        <taxon>Niallia</taxon>
    </lineage>
</organism>
<dbReference type="SMART" id="SM00422">
    <property type="entry name" value="HTH_MERR"/>
    <property type="match status" value="1"/>
</dbReference>
<evidence type="ECO:0000256" key="4">
    <source>
        <dbReference type="ARBA" id="ARBA00023163"/>
    </source>
</evidence>
<dbReference type="InterPro" id="IPR047057">
    <property type="entry name" value="MerR_fam"/>
</dbReference>
<dbReference type="CDD" id="cd01107">
    <property type="entry name" value="HTH_BmrR"/>
    <property type="match status" value="1"/>
</dbReference>
<dbReference type="EMBL" id="RIBP01000001">
    <property type="protein sequence ID" value="TRZ40670.1"/>
    <property type="molecule type" value="Genomic_DNA"/>
</dbReference>
<keyword evidence="2" id="KW-0805">Transcription regulation</keyword>
<evidence type="ECO:0000256" key="5">
    <source>
        <dbReference type="SAM" id="Coils"/>
    </source>
</evidence>
<dbReference type="Proteomes" id="UP000319837">
    <property type="component" value="Unassembled WGS sequence"/>
</dbReference>
<comment type="caution">
    <text evidence="7">The sequence shown here is derived from an EMBL/GenBank/DDBJ whole genome shotgun (WGS) entry which is preliminary data.</text>
</comment>
<evidence type="ECO:0000256" key="2">
    <source>
        <dbReference type="ARBA" id="ARBA00023015"/>
    </source>
</evidence>
<dbReference type="Pfam" id="PF13411">
    <property type="entry name" value="MerR_1"/>
    <property type="match status" value="1"/>
</dbReference>
<dbReference type="InterPro" id="IPR000551">
    <property type="entry name" value="MerR-type_HTH_dom"/>
</dbReference>
<evidence type="ECO:0000313" key="7">
    <source>
        <dbReference type="EMBL" id="TRZ40670.1"/>
    </source>
</evidence>
<reference evidence="8" key="1">
    <citation type="submission" date="2018-10" db="EMBL/GenBank/DDBJ databases">
        <title>FDA dAtabase for Regulatory Grade micrObial Sequences (FDA-ARGOS): Supporting development and validation of Infectious Disease Dx tests.</title>
        <authorList>
            <person name="Minogue T."/>
            <person name="Wolcott M."/>
            <person name="Wasieloski L."/>
            <person name="Aguilar W."/>
            <person name="Moore D."/>
            <person name="Tallon L."/>
            <person name="Sadzewicz L."/>
            <person name="Sengamalay N."/>
            <person name="Ott S."/>
            <person name="Godinez A."/>
            <person name="Nagaraj S."/>
            <person name="Vavikolanu K."/>
            <person name="Vyas G."/>
            <person name="Nadendla S."/>
            <person name="George J."/>
            <person name="Sichtig H."/>
        </authorList>
    </citation>
    <scope>NUCLEOTIDE SEQUENCE [LARGE SCALE GENOMIC DNA]</scope>
    <source>
        <strain evidence="8">FDAARGOS_343</strain>
    </source>
</reference>
<protein>
    <submittedName>
        <fullName evidence="7">MerR family transcriptional regulator</fullName>
    </submittedName>
</protein>
<name>A0A553SUJ9_NIACI</name>
<evidence type="ECO:0000256" key="3">
    <source>
        <dbReference type="ARBA" id="ARBA00023125"/>
    </source>
</evidence>
<gene>
    <name evidence="7" type="ORF">CEQ21_00955</name>
</gene>
<sequence length="278" mass="33324">MKEYYTVGETARLNNITNQTLRYYDKIGIFKPEYTDSKNGYRYYHIRQFFYLDIIKYLKQIRTPLEEIKSIIKCDPEHMQAFIEEQENVITQEIRNLEKARRLLYRRKNQLKEQLDICSKKIESVYFRYIEEQPIIKVETPQLNGFEQSDIYFRRLADVLEERGDIVDSYYGYIYDFASYNNPSEILTKSIYTAICIEEEIELGAMDISSDMIPQGEYVCISFDWSTDNFYSYYCKLFSFIELNGIQTDGHVYQVSLPTNYSSLRKEQFLTEIRVRKV</sequence>
<dbReference type="Gene3D" id="3.20.80.10">
    <property type="entry name" value="Regulatory factor, effector binding domain"/>
    <property type="match status" value="1"/>
</dbReference>
<dbReference type="GO" id="GO:0003700">
    <property type="term" value="F:DNA-binding transcription factor activity"/>
    <property type="evidence" value="ECO:0007669"/>
    <property type="project" value="InterPro"/>
</dbReference>
<feature type="coiled-coil region" evidence="5">
    <location>
        <begin position="83"/>
        <end position="114"/>
    </location>
</feature>
<dbReference type="InterPro" id="IPR011256">
    <property type="entry name" value="Reg_factor_effector_dom_sf"/>
</dbReference>
<keyword evidence="3" id="KW-0238">DNA-binding</keyword>
<dbReference type="RefSeq" id="WP_185764053.1">
    <property type="nucleotide sequence ID" value="NZ_RIBP01000001.1"/>
</dbReference>
<evidence type="ECO:0000259" key="6">
    <source>
        <dbReference type="PROSITE" id="PS50937"/>
    </source>
</evidence>
<proteinExistence type="predicted"/>
<dbReference type="SUPFAM" id="SSF46955">
    <property type="entry name" value="Putative DNA-binding domain"/>
    <property type="match status" value="1"/>
</dbReference>
<dbReference type="Gene3D" id="1.10.1660.10">
    <property type="match status" value="1"/>
</dbReference>
<dbReference type="InterPro" id="IPR009061">
    <property type="entry name" value="DNA-bd_dom_put_sf"/>
</dbReference>
<accession>A0A553SUJ9</accession>
<dbReference type="AlphaFoldDB" id="A0A553SUJ9"/>
<dbReference type="SUPFAM" id="SSF55136">
    <property type="entry name" value="Probable bacterial effector-binding domain"/>
    <property type="match status" value="1"/>
</dbReference>
<dbReference type="PANTHER" id="PTHR30204:SF69">
    <property type="entry name" value="MERR-FAMILY TRANSCRIPTIONAL REGULATOR"/>
    <property type="match status" value="1"/>
</dbReference>
<evidence type="ECO:0000256" key="1">
    <source>
        <dbReference type="ARBA" id="ARBA00022491"/>
    </source>
</evidence>
<keyword evidence="1" id="KW-0678">Repressor</keyword>
<keyword evidence="5" id="KW-0175">Coiled coil</keyword>
<dbReference type="PANTHER" id="PTHR30204">
    <property type="entry name" value="REDOX-CYCLING DRUG-SENSING TRANSCRIPTIONAL ACTIVATOR SOXR"/>
    <property type="match status" value="1"/>
</dbReference>